<proteinExistence type="predicted"/>
<gene>
    <name evidence="1" type="ordered locus">GTNG_1954</name>
</gene>
<dbReference type="KEGG" id="gtn:GTNG_1954"/>
<reference evidence="1 2" key="1">
    <citation type="journal article" date="2007" name="Proc. Natl. Acad. Sci. U.S.A.">
        <title>Genome and proteome of long-chain alkane degrading Geobacillus thermodenitrificans NG80-2 isolated from a deep-subsurface oil reservoir.</title>
        <authorList>
            <person name="Feng L."/>
            <person name="Wang W."/>
            <person name="Cheng J."/>
            <person name="Ren Y."/>
            <person name="Zhao G."/>
            <person name="Gao C."/>
            <person name="Tang Y."/>
            <person name="Liu X."/>
            <person name="Han W."/>
            <person name="Peng X."/>
            <person name="Liu R."/>
            <person name="Wang L."/>
        </authorList>
    </citation>
    <scope>NUCLEOTIDE SEQUENCE [LARGE SCALE GENOMIC DNA]</scope>
    <source>
        <strain evidence="1 2">NG80-2</strain>
    </source>
</reference>
<accession>A4IPQ5</accession>
<dbReference type="AlphaFoldDB" id="A4IPQ5"/>
<dbReference type="HOGENOM" id="CLU_2329767_0_0_9"/>
<protein>
    <submittedName>
        <fullName evidence="1">Uncharacterized protein</fullName>
    </submittedName>
</protein>
<sequence length="98" mass="11132">MLGLFLNIATIPLLVRSLRAMLQNLDRRKVETFDARNLLRAYALCLTWSPMEVMISTTIDFTGVRYYEVALFLLIINDEDGADRLGNTNCFVSQQSIG</sequence>
<evidence type="ECO:0000313" key="2">
    <source>
        <dbReference type="Proteomes" id="UP000001578"/>
    </source>
</evidence>
<organism evidence="1 2">
    <name type="scientific">Geobacillus thermodenitrificans (strain NG80-2)</name>
    <dbReference type="NCBI Taxonomy" id="420246"/>
    <lineage>
        <taxon>Bacteria</taxon>
        <taxon>Bacillati</taxon>
        <taxon>Bacillota</taxon>
        <taxon>Bacilli</taxon>
        <taxon>Bacillales</taxon>
        <taxon>Anoxybacillaceae</taxon>
        <taxon>Geobacillus</taxon>
    </lineage>
</organism>
<dbReference type="Proteomes" id="UP000001578">
    <property type="component" value="Chromosome"/>
</dbReference>
<dbReference type="EMBL" id="CP000557">
    <property type="protein sequence ID" value="ABO67309.1"/>
    <property type="molecule type" value="Genomic_DNA"/>
</dbReference>
<name>A4IPQ5_GEOTN</name>
<evidence type="ECO:0000313" key="1">
    <source>
        <dbReference type="EMBL" id="ABO67309.1"/>
    </source>
</evidence>
<dbReference type="RefSeq" id="WP_011887611.1">
    <property type="nucleotide sequence ID" value="NC_009328.1"/>
</dbReference>